<accession>A0ABV7JER6</accession>
<protein>
    <submittedName>
        <fullName evidence="1">Uncharacterized protein</fullName>
    </submittedName>
</protein>
<proteinExistence type="predicted"/>
<sequence>MAGPKKTNSGRQDDRLWKAVLEHVFRDFLNFFYPDDADLFDSAGSSNTGIRSSMSFSRSTGGAATEACGTWINW</sequence>
<name>A0ABV7JER6_9SPHI</name>
<dbReference type="RefSeq" id="WP_379019260.1">
    <property type="nucleotide sequence ID" value="NZ_JBHRTA010000008.1"/>
</dbReference>
<keyword evidence="2" id="KW-1185">Reference proteome</keyword>
<dbReference type="EMBL" id="JBHRTA010000008">
    <property type="protein sequence ID" value="MFC3196494.1"/>
    <property type="molecule type" value="Genomic_DNA"/>
</dbReference>
<organism evidence="1 2">
    <name type="scientific">Parapedobacter deserti</name>
    <dbReference type="NCBI Taxonomy" id="1912957"/>
    <lineage>
        <taxon>Bacteria</taxon>
        <taxon>Pseudomonadati</taxon>
        <taxon>Bacteroidota</taxon>
        <taxon>Sphingobacteriia</taxon>
        <taxon>Sphingobacteriales</taxon>
        <taxon>Sphingobacteriaceae</taxon>
        <taxon>Parapedobacter</taxon>
    </lineage>
</organism>
<comment type="caution">
    <text evidence="1">The sequence shown here is derived from an EMBL/GenBank/DDBJ whole genome shotgun (WGS) entry which is preliminary data.</text>
</comment>
<evidence type="ECO:0000313" key="2">
    <source>
        <dbReference type="Proteomes" id="UP001595526"/>
    </source>
</evidence>
<evidence type="ECO:0000313" key="1">
    <source>
        <dbReference type="EMBL" id="MFC3196494.1"/>
    </source>
</evidence>
<gene>
    <name evidence="1" type="ORF">ACFOET_02585</name>
</gene>
<reference evidence="2" key="1">
    <citation type="journal article" date="2019" name="Int. J. Syst. Evol. Microbiol.">
        <title>The Global Catalogue of Microorganisms (GCM) 10K type strain sequencing project: providing services to taxonomists for standard genome sequencing and annotation.</title>
        <authorList>
            <consortium name="The Broad Institute Genomics Platform"/>
            <consortium name="The Broad Institute Genome Sequencing Center for Infectious Disease"/>
            <person name="Wu L."/>
            <person name="Ma J."/>
        </authorList>
    </citation>
    <scope>NUCLEOTIDE SEQUENCE [LARGE SCALE GENOMIC DNA]</scope>
    <source>
        <strain evidence="2">KCTC 52416</strain>
    </source>
</reference>
<dbReference type="Proteomes" id="UP001595526">
    <property type="component" value="Unassembled WGS sequence"/>
</dbReference>